<evidence type="ECO:0000256" key="1">
    <source>
        <dbReference type="SAM" id="SignalP"/>
    </source>
</evidence>
<feature type="signal peptide" evidence="1">
    <location>
        <begin position="1"/>
        <end position="24"/>
    </location>
</feature>
<keyword evidence="1" id="KW-0732">Signal</keyword>
<protein>
    <submittedName>
        <fullName evidence="2">Hematopoietic stem/progenitor cell induced protein 1</fullName>
    </submittedName>
</protein>
<dbReference type="AlphaFoldDB" id="Q6PN89"/>
<feature type="chain" id="PRO_5004279081" evidence="1">
    <location>
        <begin position="25"/>
        <end position="83"/>
    </location>
</feature>
<dbReference type="EMBL" id="AY591761">
    <property type="protein sequence ID" value="AAT01625.1"/>
    <property type="molecule type" value="mRNA"/>
</dbReference>
<proteinExistence type="evidence at transcript level"/>
<sequence>MRKLTIIFLAFVVVLVSLPFVAEAQTCRRKIKKAHPTRYYRHPSRYQVLGYSAERRPGFYRRHRNLINMGIGTAGGAVIGGLI</sequence>
<feature type="non-terminal residue" evidence="2">
    <location>
        <position position="83"/>
    </location>
</feature>
<evidence type="ECO:0000313" key="2">
    <source>
        <dbReference type="EMBL" id="AAT01625.1"/>
    </source>
</evidence>
<organism evidence="2">
    <name type="scientific">Homo sapiens</name>
    <name type="common">Human</name>
    <dbReference type="NCBI Taxonomy" id="9606"/>
    <lineage>
        <taxon>Eukaryota</taxon>
        <taxon>Metazoa</taxon>
        <taxon>Chordata</taxon>
        <taxon>Craniata</taxon>
        <taxon>Vertebrata</taxon>
        <taxon>Euteleostomi</taxon>
        <taxon>Mammalia</taxon>
        <taxon>Eutheria</taxon>
        <taxon>Euarchontoglires</taxon>
        <taxon>Primates</taxon>
        <taxon>Haplorrhini</taxon>
        <taxon>Catarrhini</taxon>
        <taxon>Hominidae</taxon>
        <taxon>Homo</taxon>
    </lineage>
</organism>
<name>Q6PN89_HUMAN</name>
<accession>Q6PN89</accession>
<reference evidence="2" key="1">
    <citation type="journal article" date="2006" name="Cell Res.">
        <title>Identification of key genes responsible for cytokine-induced erythroid and myeloid differentiation and switching of hematopoietic stem cells by RAGE.</title>
        <authorList>
            <person name="Chen L."/>
            <person name="Zhang H."/>
            <person name="Shi Y."/>
            <person name="Chin K.L."/>
            <person name="Tang D.C."/>
            <person name="Rodgers G.P."/>
        </authorList>
    </citation>
    <scope>NUCLEOTIDE SEQUENCE</scope>
    <source>
        <tissue evidence="2">Bone marrow during myeloid lineage differentiation</tissue>
    </source>
</reference>